<dbReference type="AlphaFoldDB" id="A0A6N2K7Q4"/>
<dbReference type="SUPFAM" id="SSF52058">
    <property type="entry name" value="L domain-like"/>
    <property type="match status" value="1"/>
</dbReference>
<dbReference type="InterPro" id="IPR001611">
    <property type="entry name" value="Leu-rich_rpt"/>
</dbReference>
<dbReference type="Pfam" id="PF13855">
    <property type="entry name" value="LRR_8"/>
    <property type="match status" value="1"/>
</dbReference>
<protein>
    <submittedName>
        <fullName evidence="1">Uncharacterized protein</fullName>
    </submittedName>
</protein>
<evidence type="ECO:0000313" key="1">
    <source>
        <dbReference type="EMBL" id="VFU24407.1"/>
    </source>
</evidence>
<sequence>MGTILGTFNLELIGSLQNLRYLRLSHCAFRGAIPRQSSIFQCLFNLNSSLEYLDLCDNYLQGPIPDGFIAMDSLKHLDLSLNDLEGGGEKVHYLDLSDIFYPDFLIAGCSWSNLRNGNYYGSIPASLGSLAYLQTLSLGKQLIWRITSSLNQLYKKGSYRPWGEQIVWYNVSIDRTKSYAADCSSSKIKLLSWMKNFPPTVWLMSSNDKTRSPDRPQNKMFLQATEMEINEILCQIPKTTD</sequence>
<gene>
    <name evidence="1" type="ORF">SVIM_LOCUS46001</name>
</gene>
<organism evidence="1">
    <name type="scientific">Salix viminalis</name>
    <name type="common">Common osier</name>
    <name type="synonym">Basket willow</name>
    <dbReference type="NCBI Taxonomy" id="40686"/>
    <lineage>
        <taxon>Eukaryota</taxon>
        <taxon>Viridiplantae</taxon>
        <taxon>Streptophyta</taxon>
        <taxon>Embryophyta</taxon>
        <taxon>Tracheophyta</taxon>
        <taxon>Spermatophyta</taxon>
        <taxon>Magnoliopsida</taxon>
        <taxon>eudicotyledons</taxon>
        <taxon>Gunneridae</taxon>
        <taxon>Pentapetalae</taxon>
        <taxon>rosids</taxon>
        <taxon>fabids</taxon>
        <taxon>Malpighiales</taxon>
        <taxon>Salicaceae</taxon>
        <taxon>Saliceae</taxon>
        <taxon>Salix</taxon>
    </lineage>
</organism>
<dbReference type="InterPro" id="IPR052592">
    <property type="entry name" value="LRR-RLK"/>
</dbReference>
<dbReference type="PANTHER" id="PTHR48054">
    <property type="entry name" value="RECEPTOR KINASE-LIKE PROTEIN XA21"/>
    <property type="match status" value="1"/>
</dbReference>
<reference evidence="1" key="1">
    <citation type="submission" date="2019-03" db="EMBL/GenBank/DDBJ databases">
        <authorList>
            <person name="Mank J."/>
            <person name="Almeida P."/>
        </authorList>
    </citation>
    <scope>NUCLEOTIDE SEQUENCE</scope>
    <source>
        <strain evidence="1">78183</strain>
    </source>
</reference>
<proteinExistence type="predicted"/>
<dbReference type="EMBL" id="CAADRP010000180">
    <property type="protein sequence ID" value="VFU24407.1"/>
    <property type="molecule type" value="Genomic_DNA"/>
</dbReference>
<dbReference type="Pfam" id="PF00560">
    <property type="entry name" value="LRR_1"/>
    <property type="match status" value="1"/>
</dbReference>
<accession>A0A6N2K7Q4</accession>
<dbReference type="PANTHER" id="PTHR48054:SF82">
    <property type="entry name" value="LRR RECEPTOR-LIKE SERINE_THREONINE-PROTEIN KINASE FLS2"/>
    <property type="match status" value="1"/>
</dbReference>
<dbReference type="InterPro" id="IPR032675">
    <property type="entry name" value="LRR_dom_sf"/>
</dbReference>
<name>A0A6N2K7Q4_SALVM</name>
<dbReference type="Gene3D" id="3.80.10.10">
    <property type="entry name" value="Ribonuclease Inhibitor"/>
    <property type="match status" value="1"/>
</dbReference>